<dbReference type="CDD" id="cd13836">
    <property type="entry name" value="IHF_B"/>
    <property type="match status" value="1"/>
</dbReference>
<comment type="similarity">
    <text evidence="1 4">Belongs to the bacterial histone-like protein family.</text>
</comment>
<dbReference type="SUPFAM" id="SSF47729">
    <property type="entry name" value="IHF-like DNA-binding proteins"/>
    <property type="match status" value="1"/>
</dbReference>
<reference evidence="5 6" key="1">
    <citation type="journal article" date="2014" name="Int. J. Syst. Evol. Microbiol.">
        <title>Complete genome sequence of Corynebacterium casei LMG S-19264T (=DSM 44701T), isolated from a smear-ripened cheese.</title>
        <authorList>
            <consortium name="US DOE Joint Genome Institute (JGI-PGF)"/>
            <person name="Walter F."/>
            <person name="Albersmeier A."/>
            <person name="Kalinowski J."/>
            <person name="Ruckert C."/>
        </authorList>
    </citation>
    <scope>NUCLEOTIDE SEQUENCE [LARGE SCALE GENOMIC DNA]</scope>
    <source>
        <strain evidence="5 6">KCTC 12866</strain>
    </source>
</reference>
<evidence type="ECO:0000256" key="1">
    <source>
        <dbReference type="ARBA" id="ARBA00010529"/>
    </source>
</evidence>
<proteinExistence type="inferred from homology"/>
<dbReference type="AlphaFoldDB" id="A0A8J3G7K0"/>
<keyword evidence="2" id="KW-0226">DNA condensation</keyword>
<evidence type="ECO:0000256" key="4">
    <source>
        <dbReference type="RuleBase" id="RU003939"/>
    </source>
</evidence>
<keyword evidence="6" id="KW-1185">Reference proteome</keyword>
<evidence type="ECO:0000313" key="6">
    <source>
        <dbReference type="Proteomes" id="UP000598271"/>
    </source>
</evidence>
<dbReference type="PRINTS" id="PR01727">
    <property type="entry name" value="DNABINDINGHU"/>
</dbReference>
<sequence length="124" mass="13952">MYSQNSKWGKELTNHIHFKVPNTVTKADVIAQISDKTGVEKADVQQTLETFFTVVKDSLADGENLYVRGFGSFINKKRARKVARNISKGESMIIDEHYVPSFKPAKVFVEQVKSSDSVKDAVEK</sequence>
<evidence type="ECO:0000256" key="2">
    <source>
        <dbReference type="ARBA" id="ARBA00023067"/>
    </source>
</evidence>
<dbReference type="Gene3D" id="4.10.520.10">
    <property type="entry name" value="IHF-like DNA-binding proteins"/>
    <property type="match status" value="1"/>
</dbReference>
<protein>
    <submittedName>
        <fullName evidence="5">Integration host factor subunit beta</fullName>
    </submittedName>
</protein>
<dbReference type="PANTHER" id="PTHR33175:SF3">
    <property type="entry name" value="DNA-BINDING PROTEIN HU-BETA"/>
    <property type="match status" value="1"/>
</dbReference>
<comment type="caution">
    <text evidence="5">The sequence shown here is derived from an EMBL/GenBank/DDBJ whole genome shotgun (WGS) entry which is preliminary data.</text>
</comment>
<dbReference type="GO" id="GO:0030261">
    <property type="term" value="P:chromosome condensation"/>
    <property type="evidence" value="ECO:0007669"/>
    <property type="project" value="UniProtKB-KW"/>
</dbReference>
<gene>
    <name evidence="5" type="primary">hupA</name>
    <name evidence="5" type="ORF">GCM10007390_08140</name>
</gene>
<dbReference type="PANTHER" id="PTHR33175">
    <property type="entry name" value="DNA-BINDING PROTEIN HU"/>
    <property type="match status" value="1"/>
</dbReference>
<dbReference type="InterPro" id="IPR010992">
    <property type="entry name" value="IHF-like_DNA-bd_dom_sf"/>
</dbReference>
<dbReference type="RefSeq" id="WP_262893087.1">
    <property type="nucleotide sequence ID" value="NZ_BMXF01000001.1"/>
</dbReference>
<dbReference type="GO" id="GO:0003677">
    <property type="term" value="F:DNA binding"/>
    <property type="evidence" value="ECO:0007669"/>
    <property type="project" value="UniProtKB-KW"/>
</dbReference>
<name>A0A8J3G7K0_9BACT</name>
<dbReference type="InterPro" id="IPR000119">
    <property type="entry name" value="Hist_DNA-bd"/>
</dbReference>
<organism evidence="5 6">
    <name type="scientific">Persicitalea jodogahamensis</name>
    <dbReference type="NCBI Taxonomy" id="402147"/>
    <lineage>
        <taxon>Bacteria</taxon>
        <taxon>Pseudomonadati</taxon>
        <taxon>Bacteroidota</taxon>
        <taxon>Cytophagia</taxon>
        <taxon>Cytophagales</taxon>
        <taxon>Spirosomataceae</taxon>
        <taxon>Persicitalea</taxon>
    </lineage>
</organism>
<dbReference type="Proteomes" id="UP000598271">
    <property type="component" value="Unassembled WGS sequence"/>
</dbReference>
<dbReference type="EMBL" id="BMXF01000001">
    <property type="protein sequence ID" value="GHB57093.1"/>
    <property type="molecule type" value="Genomic_DNA"/>
</dbReference>
<dbReference type="GO" id="GO:0030527">
    <property type="term" value="F:structural constituent of chromatin"/>
    <property type="evidence" value="ECO:0007669"/>
    <property type="project" value="InterPro"/>
</dbReference>
<dbReference type="SMART" id="SM00411">
    <property type="entry name" value="BHL"/>
    <property type="match status" value="1"/>
</dbReference>
<evidence type="ECO:0000313" key="5">
    <source>
        <dbReference type="EMBL" id="GHB57093.1"/>
    </source>
</evidence>
<accession>A0A8J3G7K0</accession>
<dbReference type="Pfam" id="PF00216">
    <property type="entry name" value="Bac_DNA_binding"/>
    <property type="match status" value="1"/>
</dbReference>
<evidence type="ECO:0000256" key="3">
    <source>
        <dbReference type="ARBA" id="ARBA00023125"/>
    </source>
</evidence>
<keyword evidence="3" id="KW-0238">DNA-binding</keyword>
<dbReference type="GO" id="GO:0005829">
    <property type="term" value="C:cytosol"/>
    <property type="evidence" value="ECO:0007669"/>
    <property type="project" value="TreeGrafter"/>
</dbReference>